<organism evidence="1 2">
    <name type="scientific">Granulicella rosea</name>
    <dbReference type="NCBI Taxonomy" id="474952"/>
    <lineage>
        <taxon>Bacteria</taxon>
        <taxon>Pseudomonadati</taxon>
        <taxon>Acidobacteriota</taxon>
        <taxon>Terriglobia</taxon>
        <taxon>Terriglobales</taxon>
        <taxon>Acidobacteriaceae</taxon>
        <taxon>Granulicella</taxon>
    </lineage>
</organism>
<reference evidence="1 2" key="1">
    <citation type="submission" date="2017-06" db="EMBL/GenBank/DDBJ databases">
        <authorList>
            <person name="Kim H.J."/>
            <person name="Triplett B.A."/>
        </authorList>
    </citation>
    <scope>NUCLEOTIDE SEQUENCE [LARGE SCALE GENOMIC DNA]</scope>
    <source>
        <strain evidence="1 2">DSM 18704</strain>
    </source>
</reference>
<dbReference type="Proteomes" id="UP000198356">
    <property type="component" value="Unassembled WGS sequence"/>
</dbReference>
<dbReference type="AlphaFoldDB" id="A0A239JBT5"/>
<gene>
    <name evidence="1" type="ORF">SAMN05421770_103488</name>
</gene>
<evidence type="ECO:0000313" key="1">
    <source>
        <dbReference type="EMBL" id="SNT02104.1"/>
    </source>
</evidence>
<keyword evidence="2" id="KW-1185">Reference proteome</keyword>
<sequence length="49" mass="5128">MSTDKKCAHVGCTCPAKSDSKYCSTYCEDSAGTTTLTCDCGHEGCADKL</sequence>
<evidence type="ECO:0008006" key="3">
    <source>
        <dbReference type="Google" id="ProtNLM"/>
    </source>
</evidence>
<accession>A0A239JBT5</accession>
<dbReference type="RefSeq" id="WP_176441704.1">
    <property type="nucleotide sequence ID" value="NZ_FZOU01000003.1"/>
</dbReference>
<dbReference type="EMBL" id="FZOU01000003">
    <property type="protein sequence ID" value="SNT02104.1"/>
    <property type="molecule type" value="Genomic_DNA"/>
</dbReference>
<proteinExistence type="predicted"/>
<evidence type="ECO:0000313" key="2">
    <source>
        <dbReference type="Proteomes" id="UP000198356"/>
    </source>
</evidence>
<protein>
    <recommendedName>
        <fullName evidence="3">Metallothionein</fullName>
    </recommendedName>
</protein>
<name>A0A239JBT5_9BACT</name>